<reference evidence="1" key="1">
    <citation type="submission" date="2020-02" db="EMBL/GenBank/DDBJ databases">
        <authorList>
            <person name="Meier V. D."/>
        </authorList>
    </citation>
    <scope>NUCLEOTIDE SEQUENCE</scope>
    <source>
        <strain evidence="1">AVDCRST_MAG80</strain>
    </source>
</reference>
<gene>
    <name evidence="1" type="ORF">AVDCRST_MAG80-2071</name>
</gene>
<evidence type="ECO:0000313" key="1">
    <source>
        <dbReference type="EMBL" id="CAA9449129.1"/>
    </source>
</evidence>
<accession>A0A6J4QQN3</accession>
<sequence length="77" mass="8485">MFSRSFTCVAWRLEGSWREGDVVALDDLRAASQIAFWEVCSRLSSKIYLPDGFTVAAWGSPASFRRSPGLSSARLPG</sequence>
<dbReference type="EMBL" id="CADCVC010000181">
    <property type="protein sequence ID" value="CAA9449129.1"/>
    <property type="molecule type" value="Genomic_DNA"/>
</dbReference>
<dbReference type="AlphaFoldDB" id="A0A6J4QQN3"/>
<name>A0A6J4QQN3_9ACTN</name>
<proteinExistence type="predicted"/>
<organism evidence="1">
    <name type="scientific">uncultured Rubrobacteraceae bacterium</name>
    <dbReference type="NCBI Taxonomy" id="349277"/>
    <lineage>
        <taxon>Bacteria</taxon>
        <taxon>Bacillati</taxon>
        <taxon>Actinomycetota</taxon>
        <taxon>Rubrobacteria</taxon>
        <taxon>Rubrobacterales</taxon>
        <taxon>Rubrobacteraceae</taxon>
        <taxon>environmental samples</taxon>
    </lineage>
</organism>
<protein>
    <submittedName>
        <fullName evidence="1">Uncharacterized protein</fullName>
    </submittedName>
</protein>